<evidence type="ECO:0000313" key="3">
    <source>
        <dbReference type="Proteomes" id="UP000016932"/>
    </source>
</evidence>
<proteinExistence type="predicted"/>
<keyword evidence="3" id="KW-1185">Reference proteome</keyword>
<dbReference type="EMBL" id="KB446556">
    <property type="protein sequence ID" value="EME86898.1"/>
    <property type="molecule type" value="Genomic_DNA"/>
</dbReference>
<dbReference type="Proteomes" id="UP000016932">
    <property type="component" value="Unassembled WGS sequence"/>
</dbReference>
<dbReference type="VEuPathDB" id="FungiDB:MYCFIDRAFT_206990"/>
<name>M3BCK5_PSEFD</name>
<feature type="region of interest" description="Disordered" evidence="1">
    <location>
        <begin position="82"/>
        <end position="104"/>
    </location>
</feature>
<dbReference type="KEGG" id="pfj:MYCFIDRAFT_206990"/>
<accession>M3BCK5</accession>
<protein>
    <submittedName>
        <fullName evidence="2">Uncharacterized protein</fullName>
    </submittedName>
</protein>
<evidence type="ECO:0000313" key="2">
    <source>
        <dbReference type="EMBL" id="EME86898.1"/>
    </source>
</evidence>
<dbReference type="RefSeq" id="XP_007924019.1">
    <property type="nucleotide sequence ID" value="XM_007925828.1"/>
</dbReference>
<organism evidence="2 3">
    <name type="scientific">Pseudocercospora fijiensis (strain CIRAD86)</name>
    <name type="common">Black leaf streak disease fungus</name>
    <name type="synonym">Mycosphaerella fijiensis</name>
    <dbReference type="NCBI Taxonomy" id="383855"/>
    <lineage>
        <taxon>Eukaryota</taxon>
        <taxon>Fungi</taxon>
        <taxon>Dikarya</taxon>
        <taxon>Ascomycota</taxon>
        <taxon>Pezizomycotina</taxon>
        <taxon>Dothideomycetes</taxon>
        <taxon>Dothideomycetidae</taxon>
        <taxon>Mycosphaerellales</taxon>
        <taxon>Mycosphaerellaceae</taxon>
        <taxon>Pseudocercospora</taxon>
    </lineage>
</organism>
<sequence length="239" mass="26699">MHSIVEAERHMLPSWAEYLRGPGYLIFPAPCFGNAALGIWSERGVLRVVERNRKGEVESRERCGRRDAGIPINFGISFSTSRPADKTLQSRNRTVKPRTPSESVDEILGSARARPSGLVSEGIESCLMRGALSHKRNVVVLMKSSRIQGNQNYCEANAQPDLKGSMEMYVREWAILKISCMMEERGGNGISSVAMYWHVCYCYMDGSDAQDLSLICQCMQVVYHSTAGAIYELIICNSY</sequence>
<evidence type="ECO:0000256" key="1">
    <source>
        <dbReference type="SAM" id="MobiDB-lite"/>
    </source>
</evidence>
<feature type="compositionally biased region" description="Polar residues" evidence="1">
    <location>
        <begin position="82"/>
        <end position="92"/>
    </location>
</feature>
<gene>
    <name evidence="2" type="ORF">MYCFIDRAFT_206990</name>
</gene>
<dbReference type="AlphaFoldDB" id="M3BCK5"/>
<reference evidence="2 3" key="1">
    <citation type="journal article" date="2012" name="PLoS Pathog.">
        <title>Diverse lifestyles and strategies of plant pathogenesis encoded in the genomes of eighteen Dothideomycetes fungi.</title>
        <authorList>
            <person name="Ohm R.A."/>
            <person name="Feau N."/>
            <person name="Henrissat B."/>
            <person name="Schoch C.L."/>
            <person name="Horwitz B.A."/>
            <person name="Barry K.W."/>
            <person name="Condon B.J."/>
            <person name="Copeland A.C."/>
            <person name="Dhillon B."/>
            <person name="Glaser F."/>
            <person name="Hesse C.N."/>
            <person name="Kosti I."/>
            <person name="LaButti K."/>
            <person name="Lindquist E.A."/>
            <person name="Lucas S."/>
            <person name="Salamov A.A."/>
            <person name="Bradshaw R.E."/>
            <person name="Ciuffetti L."/>
            <person name="Hamelin R.C."/>
            <person name="Kema G.H.J."/>
            <person name="Lawrence C."/>
            <person name="Scott J.A."/>
            <person name="Spatafora J.W."/>
            <person name="Turgeon B.G."/>
            <person name="de Wit P.J.G.M."/>
            <person name="Zhong S."/>
            <person name="Goodwin S.B."/>
            <person name="Grigoriev I.V."/>
        </authorList>
    </citation>
    <scope>NUCLEOTIDE SEQUENCE [LARGE SCALE GENOMIC DNA]</scope>
    <source>
        <strain evidence="2 3">CIRAD86</strain>
    </source>
</reference>
<dbReference type="HOGENOM" id="CLU_1161573_0_0_1"/>
<dbReference type="GeneID" id="19336539"/>